<dbReference type="InterPro" id="IPR023981">
    <property type="entry name" value="MftF"/>
</dbReference>
<evidence type="ECO:0000313" key="3">
    <source>
        <dbReference type="EMBL" id="QXQ14520.1"/>
    </source>
</evidence>
<name>A0ABX8SDK7_9ACTN</name>
<reference evidence="3" key="1">
    <citation type="submission" date="2021-07" db="EMBL/GenBank/DDBJ databases">
        <title>Candidatus Kaistella beijingensis sp. nov. isolated from a municipal wastewater treatment plant is involved in sludge foaming.</title>
        <authorList>
            <person name="Song Y."/>
            <person name="Liu S.-J."/>
        </authorList>
    </citation>
    <scope>NUCLEOTIDE SEQUENCE</scope>
    <source>
        <strain evidence="3">DSM 43998</strain>
    </source>
</reference>
<protein>
    <submittedName>
        <fullName evidence="3">Mycofactocin biosynthesis glycosyltransferase MftF</fullName>
    </submittedName>
</protein>
<dbReference type="SUPFAM" id="SSF53448">
    <property type="entry name" value="Nucleotide-diphospho-sugar transferases"/>
    <property type="match status" value="1"/>
</dbReference>
<evidence type="ECO:0000313" key="4">
    <source>
        <dbReference type="Proteomes" id="UP000887023"/>
    </source>
</evidence>
<dbReference type="PANTHER" id="PTHR43646:SF6">
    <property type="entry name" value="PRE-MYCOFACTOCIN GLYCOSYLTRANSFERASE"/>
    <property type="match status" value="1"/>
</dbReference>
<keyword evidence="1" id="KW-0472">Membrane</keyword>
<dbReference type="InterPro" id="IPR029044">
    <property type="entry name" value="Nucleotide-diphossugar_trans"/>
</dbReference>
<keyword evidence="1" id="KW-1133">Transmembrane helix</keyword>
<dbReference type="Pfam" id="PF00535">
    <property type="entry name" value="Glycos_transf_2"/>
    <property type="match status" value="1"/>
</dbReference>
<dbReference type="EMBL" id="CP079105">
    <property type="protein sequence ID" value="QXQ14520.1"/>
    <property type="molecule type" value="Genomic_DNA"/>
</dbReference>
<accession>A0ABX8SDK7</accession>
<dbReference type="PANTHER" id="PTHR43646">
    <property type="entry name" value="GLYCOSYLTRANSFERASE"/>
    <property type="match status" value="1"/>
</dbReference>
<keyword evidence="1" id="KW-0812">Transmembrane</keyword>
<sequence>MQQGRLPDGFGVRIDPTIRSYSGGRVLLGGSPARVLRLPESAVELIGDGFLEVTDSRSAGVARRLLDSGVGNPRPRLLPSTDAVTIVVPLRNNRAGLDRLLAGLRGHHVVVVDDGSDTPVALPACTPSGCRVTVLRLDRPVGPAAARNAGLRLAPTEFVAFLDADVAPRHGWLEIMLGHFSDPSVALVAPRIVVRALETSALARYEHSRSPLDLGRHEAAVRAGGRVSHAPGEAILVRRRALLEIGGFDESLRVAADIDLSWRLDAAGWILRYEPAAQVAYNRRVGFVGWLGRIRDDGTGAAPLGIRHPGAVRPLVMSRWAIAGAILLATLSRFGVVGALGTFVVTVIRMRAALAEVDRSTRIAALYAAHGFGVGLWQLASVLCRHYWPVTLLAMLCSARVRQLMFVVAAVAGGADWYAHREPGGLGAVRYVALKRLDDVAYGAGLWDGVIRARSLEALKPAIGE</sequence>
<evidence type="ECO:0000256" key="1">
    <source>
        <dbReference type="SAM" id="Phobius"/>
    </source>
</evidence>
<gene>
    <name evidence="3" type="primary">mftF</name>
    <name evidence="3" type="ORF">KV203_03685</name>
</gene>
<dbReference type="NCBIfam" id="TIGR03965">
    <property type="entry name" value="mycofact_glyco"/>
    <property type="match status" value="1"/>
</dbReference>
<dbReference type="InterPro" id="IPR001173">
    <property type="entry name" value="Glyco_trans_2-like"/>
</dbReference>
<keyword evidence="4" id="KW-1185">Reference proteome</keyword>
<evidence type="ECO:0000259" key="2">
    <source>
        <dbReference type="Pfam" id="PF00535"/>
    </source>
</evidence>
<feature type="domain" description="Glycosyltransferase 2-like" evidence="2">
    <location>
        <begin position="85"/>
        <end position="244"/>
    </location>
</feature>
<dbReference type="Proteomes" id="UP000887023">
    <property type="component" value="Chromosome"/>
</dbReference>
<feature type="transmembrane region" description="Helical" evidence="1">
    <location>
        <begin position="320"/>
        <end position="348"/>
    </location>
</feature>
<proteinExistence type="predicted"/>
<feature type="transmembrane region" description="Helical" evidence="1">
    <location>
        <begin position="360"/>
        <end position="380"/>
    </location>
</feature>
<dbReference type="RefSeq" id="WP_066466657.1">
    <property type="nucleotide sequence ID" value="NZ_CBCRUZ010000021.1"/>
</dbReference>
<organism evidence="3 4">
    <name type="scientific">Skermania pinensis</name>
    <dbReference type="NCBI Taxonomy" id="39122"/>
    <lineage>
        <taxon>Bacteria</taxon>
        <taxon>Bacillati</taxon>
        <taxon>Actinomycetota</taxon>
        <taxon>Actinomycetes</taxon>
        <taxon>Mycobacteriales</taxon>
        <taxon>Gordoniaceae</taxon>
        <taxon>Skermania</taxon>
    </lineage>
</organism>
<dbReference type="Gene3D" id="3.90.550.10">
    <property type="entry name" value="Spore Coat Polysaccharide Biosynthesis Protein SpsA, Chain A"/>
    <property type="match status" value="1"/>
</dbReference>